<evidence type="ECO:0000256" key="1">
    <source>
        <dbReference type="ARBA" id="ARBA00005417"/>
    </source>
</evidence>
<dbReference type="InterPro" id="IPR003593">
    <property type="entry name" value="AAA+_ATPase"/>
</dbReference>
<keyword evidence="4" id="KW-0067">ATP-binding</keyword>
<gene>
    <name evidence="6" type="ORF">METZ01_LOCUS31682</name>
</gene>
<evidence type="ECO:0000313" key="6">
    <source>
        <dbReference type="EMBL" id="SUZ78828.1"/>
    </source>
</evidence>
<dbReference type="PANTHER" id="PTHR43776:SF7">
    <property type="entry name" value="D,D-DIPEPTIDE TRANSPORT ATP-BINDING PROTEIN DDPF-RELATED"/>
    <property type="match status" value="1"/>
</dbReference>
<dbReference type="SUPFAM" id="SSF52540">
    <property type="entry name" value="P-loop containing nucleoside triphosphate hydrolases"/>
    <property type="match status" value="2"/>
</dbReference>
<reference evidence="6" key="1">
    <citation type="submission" date="2018-05" db="EMBL/GenBank/DDBJ databases">
        <authorList>
            <person name="Lanie J.A."/>
            <person name="Ng W.-L."/>
            <person name="Kazmierczak K.M."/>
            <person name="Andrzejewski T.M."/>
            <person name="Davidsen T.M."/>
            <person name="Wayne K.J."/>
            <person name="Tettelin H."/>
            <person name="Glass J.I."/>
            <person name="Rusch D."/>
            <person name="Podicherti R."/>
            <person name="Tsui H.-C.T."/>
            <person name="Winkler M.E."/>
        </authorList>
    </citation>
    <scope>NUCLEOTIDE SEQUENCE</scope>
</reference>
<dbReference type="EMBL" id="UINC01001369">
    <property type="protein sequence ID" value="SUZ78828.1"/>
    <property type="molecule type" value="Genomic_DNA"/>
</dbReference>
<feature type="domain" description="ABC transporter" evidence="5">
    <location>
        <begin position="222"/>
        <end position="459"/>
    </location>
</feature>
<keyword evidence="2" id="KW-0813">Transport</keyword>
<evidence type="ECO:0000256" key="2">
    <source>
        <dbReference type="ARBA" id="ARBA00022448"/>
    </source>
</evidence>
<sequence length="464" mass="52767">MKNKDFEKIRGFEISMIFQEPMNSLNPSMKCGRQVLETILKHKVLTNIKAKKRVLELFEMVKLNSPETVYNKYPHELSGGQQQRIMIGIAIACNPKILIADEPTTSLDGIVKKEIIDLLKGIQKETQMGIIFVSHDLSLVSKIANNIIILKRGSIVEFGDSKQIFKSPKNTHTQMLLNARPPKNGRPIRLPSSDNNLENLPLISKKERAEKHKKIYNSNPILTVKNLHFAYQKKMILNNIHFNLYKGETLGLIGQSGSGKSTIAKSILNLNNFQKGEILFNNINIKKYNKKEFRKNIQLIFQDPFSSLNPQNSVGFSIMEPMIAHKLYKNKAARVSKVYQLLENVGLKKNDFLKYPSQFSGGQRQRIVVARALALNPKIIICDESVSALDVSVQAQVLNLLNSLKEKFSFTFLFISHDLSVIRYMSDRVIILNNGIIEENGETDKVFNFPSMPYTKQLLKASDY</sequence>
<dbReference type="GO" id="GO:0016887">
    <property type="term" value="F:ATP hydrolysis activity"/>
    <property type="evidence" value="ECO:0007669"/>
    <property type="project" value="InterPro"/>
</dbReference>
<dbReference type="InterPro" id="IPR017871">
    <property type="entry name" value="ABC_transporter-like_CS"/>
</dbReference>
<dbReference type="InterPro" id="IPR027417">
    <property type="entry name" value="P-loop_NTPase"/>
</dbReference>
<dbReference type="GO" id="GO:0015833">
    <property type="term" value="P:peptide transport"/>
    <property type="evidence" value="ECO:0007669"/>
    <property type="project" value="InterPro"/>
</dbReference>
<comment type="similarity">
    <text evidence="1">Belongs to the ABC transporter superfamily.</text>
</comment>
<dbReference type="Pfam" id="PF08352">
    <property type="entry name" value="oligo_HPY"/>
    <property type="match status" value="1"/>
</dbReference>
<dbReference type="Pfam" id="PF00005">
    <property type="entry name" value="ABC_tran"/>
    <property type="match status" value="2"/>
</dbReference>
<protein>
    <recommendedName>
        <fullName evidence="5">ABC transporter domain-containing protein</fullName>
    </recommendedName>
</protein>
<dbReference type="InterPro" id="IPR013563">
    <property type="entry name" value="Oligopep_ABC_C"/>
</dbReference>
<keyword evidence="3" id="KW-0547">Nucleotide-binding</keyword>
<dbReference type="AlphaFoldDB" id="A0A381QIQ2"/>
<dbReference type="GO" id="GO:0055085">
    <property type="term" value="P:transmembrane transport"/>
    <property type="evidence" value="ECO:0007669"/>
    <property type="project" value="UniProtKB-ARBA"/>
</dbReference>
<name>A0A381QIQ2_9ZZZZ</name>
<feature type="domain" description="ABC transporter" evidence="5">
    <location>
        <begin position="1"/>
        <end position="177"/>
    </location>
</feature>
<dbReference type="CDD" id="cd03257">
    <property type="entry name" value="ABC_NikE_OppD_transporters"/>
    <property type="match status" value="2"/>
</dbReference>
<dbReference type="SMART" id="SM00382">
    <property type="entry name" value="AAA"/>
    <property type="match status" value="2"/>
</dbReference>
<evidence type="ECO:0000256" key="3">
    <source>
        <dbReference type="ARBA" id="ARBA00022741"/>
    </source>
</evidence>
<evidence type="ECO:0000256" key="4">
    <source>
        <dbReference type="ARBA" id="ARBA00022840"/>
    </source>
</evidence>
<dbReference type="InterPro" id="IPR003439">
    <property type="entry name" value="ABC_transporter-like_ATP-bd"/>
</dbReference>
<dbReference type="PROSITE" id="PS00211">
    <property type="entry name" value="ABC_TRANSPORTER_1"/>
    <property type="match status" value="2"/>
</dbReference>
<proteinExistence type="inferred from homology"/>
<dbReference type="PANTHER" id="PTHR43776">
    <property type="entry name" value="TRANSPORT ATP-BINDING PROTEIN"/>
    <property type="match status" value="1"/>
</dbReference>
<dbReference type="PROSITE" id="PS50893">
    <property type="entry name" value="ABC_TRANSPORTER_2"/>
    <property type="match status" value="2"/>
</dbReference>
<dbReference type="GO" id="GO:0005524">
    <property type="term" value="F:ATP binding"/>
    <property type="evidence" value="ECO:0007669"/>
    <property type="project" value="UniProtKB-KW"/>
</dbReference>
<dbReference type="InterPro" id="IPR050319">
    <property type="entry name" value="ABC_transp_ATP-bind"/>
</dbReference>
<accession>A0A381QIQ2</accession>
<evidence type="ECO:0000259" key="5">
    <source>
        <dbReference type="PROSITE" id="PS50893"/>
    </source>
</evidence>
<organism evidence="6">
    <name type="scientific">marine metagenome</name>
    <dbReference type="NCBI Taxonomy" id="408172"/>
    <lineage>
        <taxon>unclassified sequences</taxon>
        <taxon>metagenomes</taxon>
        <taxon>ecological metagenomes</taxon>
    </lineage>
</organism>
<dbReference type="Gene3D" id="3.40.50.300">
    <property type="entry name" value="P-loop containing nucleotide triphosphate hydrolases"/>
    <property type="match status" value="2"/>
</dbReference>